<dbReference type="EMBL" id="OZ035825">
    <property type="protein sequence ID" value="CAL1602332.1"/>
    <property type="molecule type" value="Genomic_DNA"/>
</dbReference>
<name>A0AAV2LPZ3_KNICA</name>
<feature type="region of interest" description="Disordered" evidence="1">
    <location>
        <begin position="1"/>
        <end position="30"/>
    </location>
</feature>
<proteinExistence type="predicted"/>
<accession>A0AAV2LPZ3</accession>
<reference evidence="2 3" key="1">
    <citation type="submission" date="2024-04" db="EMBL/GenBank/DDBJ databases">
        <authorList>
            <person name="Waldvogel A.-M."/>
            <person name="Schoenle A."/>
        </authorList>
    </citation>
    <scope>NUCLEOTIDE SEQUENCE [LARGE SCALE GENOMIC DNA]</scope>
</reference>
<gene>
    <name evidence="2" type="ORF">KC01_LOCUS30119</name>
</gene>
<dbReference type="Proteomes" id="UP001497482">
    <property type="component" value="Chromosome 3"/>
</dbReference>
<evidence type="ECO:0000313" key="2">
    <source>
        <dbReference type="EMBL" id="CAL1602332.1"/>
    </source>
</evidence>
<evidence type="ECO:0000313" key="3">
    <source>
        <dbReference type="Proteomes" id="UP001497482"/>
    </source>
</evidence>
<dbReference type="AlphaFoldDB" id="A0AAV2LPZ3"/>
<protein>
    <submittedName>
        <fullName evidence="2">Uncharacterized protein</fullName>
    </submittedName>
</protein>
<evidence type="ECO:0000256" key="1">
    <source>
        <dbReference type="SAM" id="MobiDB-lite"/>
    </source>
</evidence>
<organism evidence="2 3">
    <name type="scientific">Knipowitschia caucasica</name>
    <name type="common">Caucasian dwarf goby</name>
    <name type="synonym">Pomatoschistus caucasicus</name>
    <dbReference type="NCBI Taxonomy" id="637954"/>
    <lineage>
        <taxon>Eukaryota</taxon>
        <taxon>Metazoa</taxon>
        <taxon>Chordata</taxon>
        <taxon>Craniata</taxon>
        <taxon>Vertebrata</taxon>
        <taxon>Euteleostomi</taxon>
        <taxon>Actinopterygii</taxon>
        <taxon>Neopterygii</taxon>
        <taxon>Teleostei</taxon>
        <taxon>Neoteleostei</taxon>
        <taxon>Acanthomorphata</taxon>
        <taxon>Gobiaria</taxon>
        <taxon>Gobiiformes</taxon>
        <taxon>Gobioidei</taxon>
        <taxon>Gobiidae</taxon>
        <taxon>Gobiinae</taxon>
        <taxon>Knipowitschia</taxon>
    </lineage>
</organism>
<sequence>MSVQRSSAEEATPAHTSSLPTHEAQPDTSRMRPRCLLSCVDRLPTINESQELDLQEVPPGRSMVEYMDSIRELSQPPQPCYPLHGPLRGHSRWATRATASASSSCPRACAARTPIELSDVFISVTERYLHHNVVMDTESVFAGL</sequence>
<keyword evidence="3" id="KW-1185">Reference proteome</keyword>